<proteinExistence type="predicted"/>
<accession>A0ABY7HAH8</accession>
<evidence type="ECO:0000313" key="2">
    <source>
        <dbReference type="Proteomes" id="UP001164459"/>
    </source>
</evidence>
<organism evidence="1 2">
    <name type="scientific">Nannocystis punicea</name>
    <dbReference type="NCBI Taxonomy" id="2995304"/>
    <lineage>
        <taxon>Bacteria</taxon>
        <taxon>Pseudomonadati</taxon>
        <taxon>Myxococcota</taxon>
        <taxon>Polyangia</taxon>
        <taxon>Nannocystales</taxon>
        <taxon>Nannocystaceae</taxon>
        <taxon>Nannocystis</taxon>
    </lineage>
</organism>
<evidence type="ECO:0000313" key="1">
    <source>
        <dbReference type="EMBL" id="WAS96107.1"/>
    </source>
</evidence>
<protein>
    <submittedName>
        <fullName evidence="1">Uncharacterized protein</fullName>
    </submittedName>
</protein>
<gene>
    <name evidence="1" type="ORF">O0S08_08075</name>
</gene>
<keyword evidence="2" id="KW-1185">Reference proteome</keyword>
<reference evidence="1" key="1">
    <citation type="submission" date="2022-11" db="EMBL/GenBank/DDBJ databases">
        <title>Minimal conservation of predation-associated metabolite biosynthetic gene clusters underscores biosynthetic potential of Myxococcota including descriptions for ten novel species: Archangium lansinium sp. nov., Myxococcus landrumus sp. nov., Nannocystis bai.</title>
        <authorList>
            <person name="Ahearne A."/>
            <person name="Stevens C."/>
            <person name="Dowd S."/>
        </authorList>
    </citation>
    <scope>NUCLEOTIDE SEQUENCE</scope>
    <source>
        <strain evidence="1">Fl3</strain>
    </source>
</reference>
<sequence length="88" mass="8658">MGRARGEGVLAAVLIAWSGGEGAARAAPTTAGQHARAALQASLPAGVGVYHIRVASGHGGGKGRDLHAGEHYTGSAVNIRIACSTATT</sequence>
<dbReference type="EMBL" id="CP114040">
    <property type="protein sequence ID" value="WAS96107.1"/>
    <property type="molecule type" value="Genomic_DNA"/>
</dbReference>
<name>A0ABY7HAH8_9BACT</name>
<dbReference type="Proteomes" id="UP001164459">
    <property type="component" value="Chromosome"/>
</dbReference>
<dbReference type="RefSeq" id="WP_269038448.1">
    <property type="nucleotide sequence ID" value="NZ_CP114040.1"/>
</dbReference>